<dbReference type="GO" id="GO:0016226">
    <property type="term" value="P:iron-sulfur cluster assembly"/>
    <property type="evidence" value="ECO:0007669"/>
    <property type="project" value="InterPro"/>
</dbReference>
<dbReference type="GO" id="GO:0051539">
    <property type="term" value="F:4 iron, 4 sulfur cluster binding"/>
    <property type="evidence" value="ECO:0007669"/>
    <property type="project" value="TreeGrafter"/>
</dbReference>
<dbReference type="PANTHER" id="PTHR43011">
    <property type="entry name" value="IRON-SULFUR CLUSTER ASSEMBLY 2 HOMOLOG, MITOCHONDRIAL"/>
    <property type="match status" value="1"/>
</dbReference>
<comment type="similarity">
    <text evidence="1">Belongs to the SDHAF4 family.</text>
</comment>
<name>A0A218MKE3_9VIRU</name>
<dbReference type="GO" id="GO:0051537">
    <property type="term" value="F:2 iron, 2 sulfur cluster binding"/>
    <property type="evidence" value="ECO:0007669"/>
    <property type="project" value="TreeGrafter"/>
</dbReference>
<dbReference type="InterPro" id="IPR000361">
    <property type="entry name" value="ATAP_core_dom"/>
</dbReference>
<reference evidence="3" key="1">
    <citation type="submission" date="2016-10" db="EMBL/GenBank/DDBJ databases">
        <authorList>
            <person name="Varghese N."/>
        </authorList>
    </citation>
    <scope>NUCLEOTIDE SEQUENCE</scope>
</reference>
<reference evidence="3" key="2">
    <citation type="journal article" date="2017" name="Nat. Commun.">
        <title>Single-virus genomics reveals hidden cosmopolitan and abundant viruses.</title>
        <authorList>
            <person name="Martinez-Hernandez F."/>
            <person name="Fornas O."/>
            <person name="Lluesma Gomez M."/>
            <person name="Bolduc B."/>
            <person name="de la Cruz Pena M.J."/>
            <person name="Martinez J.M."/>
            <person name="Anton J."/>
            <person name="Gasol J.M."/>
            <person name="Rosselli R."/>
            <person name="Rodriguez-Valera F."/>
            <person name="Sullivan M.B."/>
            <person name="Acinas S.G."/>
            <person name="Martinez-Garcia M."/>
        </authorList>
    </citation>
    <scope>NUCLEOTIDE SEQUENCE</scope>
</reference>
<sequence length="171" mass="18996">MHDKLSEKLLKDFHGNAPTVNNTLKGTLPNLTKKAKVFVAQRLKENEYFRFGINGGGCSGFQYTMTNDATISEKDVLFSESPRAVVDKESLNYVWGSTIDLSGDKFSASLTVDNPCAKMSCGCGTSFNFDPKFLEEMEKKEAKPPVEIDGPSGLEPTRYGDWERKGIAYDF</sequence>
<feature type="domain" description="Core" evidence="2">
    <location>
        <begin position="30"/>
        <end position="124"/>
    </location>
</feature>
<dbReference type="InterPro" id="IPR012875">
    <property type="entry name" value="SDHF4"/>
</dbReference>
<dbReference type="Gene3D" id="2.60.300.12">
    <property type="entry name" value="HesB-like domain"/>
    <property type="match status" value="1"/>
</dbReference>
<accession>A0A218MKE3</accession>
<dbReference type="InterPro" id="IPR016092">
    <property type="entry name" value="ATAP"/>
</dbReference>
<dbReference type="GO" id="GO:0005506">
    <property type="term" value="F:iron ion binding"/>
    <property type="evidence" value="ECO:0007669"/>
    <property type="project" value="TreeGrafter"/>
</dbReference>
<dbReference type="EMBL" id="KY052794">
    <property type="protein sequence ID" value="ASE99741.1"/>
    <property type="molecule type" value="Genomic_DNA"/>
</dbReference>
<evidence type="ECO:0000259" key="2">
    <source>
        <dbReference type="Pfam" id="PF01521"/>
    </source>
</evidence>
<dbReference type="PANTHER" id="PTHR43011:SF1">
    <property type="entry name" value="IRON-SULFUR CLUSTER ASSEMBLY 2 HOMOLOG, MITOCHONDRIAL"/>
    <property type="match status" value="1"/>
</dbReference>
<dbReference type="InterPro" id="IPR035903">
    <property type="entry name" value="HesB-like_dom_sf"/>
</dbReference>
<evidence type="ECO:0000313" key="3">
    <source>
        <dbReference type="EMBL" id="ASE99741.1"/>
    </source>
</evidence>
<proteinExistence type="inferred from homology"/>
<protein>
    <recommendedName>
        <fullName evidence="2">Core domain-containing protein</fullName>
    </recommendedName>
</protein>
<organism evidence="3">
    <name type="scientific">uncultured virus</name>
    <dbReference type="NCBI Taxonomy" id="340016"/>
    <lineage>
        <taxon>Viruses</taxon>
        <taxon>environmental samples</taxon>
    </lineage>
</organism>
<dbReference type="Pfam" id="PF01521">
    <property type="entry name" value="Fe-S_biosyn"/>
    <property type="match status" value="1"/>
</dbReference>
<dbReference type="Pfam" id="PF07896">
    <property type="entry name" value="DUF1674"/>
    <property type="match status" value="1"/>
</dbReference>
<evidence type="ECO:0000256" key="1">
    <source>
        <dbReference type="ARBA" id="ARBA00005701"/>
    </source>
</evidence>
<dbReference type="SUPFAM" id="SSF89360">
    <property type="entry name" value="HesB-like domain"/>
    <property type="match status" value="1"/>
</dbReference>
<dbReference type="NCBIfam" id="TIGR00049">
    <property type="entry name" value="iron-sulfur cluster assembly accessory protein"/>
    <property type="match status" value="1"/>
</dbReference>